<keyword evidence="2" id="KW-1185">Reference proteome</keyword>
<dbReference type="Proteomes" id="UP000239724">
    <property type="component" value="Unassembled WGS sequence"/>
</dbReference>
<sequence>MQVTWFSIEMFDAKGKRTYHNSFVTDLPVTVGNVAELAACGRARWKIENETFNVLKCGGYNLEHNFGHGKDTLASVLVVLNLLAFANHTVASLAVPAWRTALAAKGATYRFFEHLRTITTYVVFQNWAHLLHAIAEADIRPP</sequence>
<dbReference type="EMBL" id="NHRY01000137">
    <property type="protein sequence ID" value="PPQ33846.1"/>
    <property type="molecule type" value="Genomic_DNA"/>
</dbReference>
<evidence type="ECO:0008006" key="3">
    <source>
        <dbReference type="Google" id="ProtNLM"/>
    </source>
</evidence>
<protein>
    <recommendedName>
        <fullName evidence="3">Transposase IS4-like domain-containing protein</fullName>
    </recommendedName>
</protein>
<evidence type="ECO:0000313" key="1">
    <source>
        <dbReference type="EMBL" id="PPQ33846.1"/>
    </source>
</evidence>
<name>A0A2S6NGV5_RHOGL</name>
<evidence type="ECO:0000313" key="2">
    <source>
        <dbReference type="Proteomes" id="UP000239724"/>
    </source>
</evidence>
<gene>
    <name evidence="1" type="ORF">CCS01_13345</name>
</gene>
<dbReference type="AlphaFoldDB" id="A0A2S6NGV5"/>
<reference evidence="1 2" key="1">
    <citation type="journal article" date="2018" name="Arch. Microbiol.">
        <title>New insights into the metabolic potential of the phototrophic purple bacterium Rhodopila globiformis DSM 161(T) from its draft genome sequence and evidence for a vanadium-dependent nitrogenase.</title>
        <authorList>
            <person name="Imhoff J.F."/>
            <person name="Rahn T."/>
            <person name="Kunzel S."/>
            <person name="Neulinger S.C."/>
        </authorList>
    </citation>
    <scope>NUCLEOTIDE SEQUENCE [LARGE SCALE GENOMIC DNA]</scope>
    <source>
        <strain evidence="1 2">DSM 161</strain>
    </source>
</reference>
<organism evidence="1 2">
    <name type="scientific">Rhodopila globiformis</name>
    <name type="common">Rhodopseudomonas globiformis</name>
    <dbReference type="NCBI Taxonomy" id="1071"/>
    <lineage>
        <taxon>Bacteria</taxon>
        <taxon>Pseudomonadati</taxon>
        <taxon>Pseudomonadota</taxon>
        <taxon>Alphaproteobacteria</taxon>
        <taxon>Acetobacterales</taxon>
        <taxon>Acetobacteraceae</taxon>
        <taxon>Rhodopila</taxon>
    </lineage>
</organism>
<accession>A0A2S6NGV5</accession>
<comment type="caution">
    <text evidence="1">The sequence shown here is derived from an EMBL/GenBank/DDBJ whole genome shotgun (WGS) entry which is preliminary data.</text>
</comment>
<proteinExistence type="predicted"/>